<keyword evidence="4" id="KW-1185">Reference proteome</keyword>
<dbReference type="EMBL" id="ML119649">
    <property type="protein sequence ID" value="RPA86656.1"/>
    <property type="molecule type" value="Genomic_DNA"/>
</dbReference>
<evidence type="ECO:0000313" key="3">
    <source>
        <dbReference type="EMBL" id="RPA86656.1"/>
    </source>
</evidence>
<feature type="compositionally biased region" description="Basic residues" evidence="2">
    <location>
        <begin position="52"/>
        <end position="72"/>
    </location>
</feature>
<proteinExistence type="predicted"/>
<dbReference type="Proteomes" id="UP000275078">
    <property type="component" value="Unassembled WGS sequence"/>
</dbReference>
<feature type="region of interest" description="Disordered" evidence="2">
    <location>
        <begin position="51"/>
        <end position="72"/>
    </location>
</feature>
<evidence type="ECO:0000256" key="1">
    <source>
        <dbReference type="SAM" id="Coils"/>
    </source>
</evidence>
<evidence type="ECO:0000256" key="2">
    <source>
        <dbReference type="SAM" id="MobiDB-lite"/>
    </source>
</evidence>
<keyword evidence="1" id="KW-0175">Coiled coil</keyword>
<dbReference type="AlphaFoldDB" id="A0A3N4ILT6"/>
<feature type="compositionally biased region" description="Polar residues" evidence="2">
    <location>
        <begin position="1"/>
        <end position="16"/>
    </location>
</feature>
<feature type="region of interest" description="Disordered" evidence="2">
    <location>
        <begin position="1"/>
        <end position="23"/>
    </location>
</feature>
<sequence length="316" mass="36742">MIQALQPTGSASSNETAIAPERARVSLEPLTNLNVQRLQPVEDTPIEMKVAIKQRRHPNKKKAKGKRSNHHLSKQLKLLQQSSLHSNSQTSAVLSMTASVPDHSPLERHRLLKNIRTLYTISLARHPIALVHRALIDSSTSVVIYHLFGEWPYDGRSGTFWNFHNGFEISARKIHRRKSHGGDGTTRSETLFWTTFLRLWDRYIRRYHPDSVHRHVQKDHEWDLTEVGWIEKDVALDALEQRRVVPAGLFLRRRTGRVAESWQVTRERLDEELNLWSEERKRLREDWAMESSLDFRRQVVEMALRAAPSGHYLLGE</sequence>
<feature type="coiled-coil region" evidence="1">
    <location>
        <begin position="259"/>
        <end position="286"/>
    </location>
</feature>
<accession>A0A3N4ILT6</accession>
<organism evidence="3 4">
    <name type="scientific">Ascobolus immersus RN42</name>
    <dbReference type="NCBI Taxonomy" id="1160509"/>
    <lineage>
        <taxon>Eukaryota</taxon>
        <taxon>Fungi</taxon>
        <taxon>Dikarya</taxon>
        <taxon>Ascomycota</taxon>
        <taxon>Pezizomycotina</taxon>
        <taxon>Pezizomycetes</taxon>
        <taxon>Pezizales</taxon>
        <taxon>Ascobolaceae</taxon>
        <taxon>Ascobolus</taxon>
    </lineage>
</organism>
<gene>
    <name evidence="3" type="ORF">BJ508DRAFT_321772</name>
</gene>
<reference evidence="3 4" key="1">
    <citation type="journal article" date="2018" name="Nat. Ecol. Evol.">
        <title>Pezizomycetes genomes reveal the molecular basis of ectomycorrhizal truffle lifestyle.</title>
        <authorList>
            <person name="Murat C."/>
            <person name="Payen T."/>
            <person name="Noel B."/>
            <person name="Kuo A."/>
            <person name="Morin E."/>
            <person name="Chen J."/>
            <person name="Kohler A."/>
            <person name="Krizsan K."/>
            <person name="Balestrini R."/>
            <person name="Da Silva C."/>
            <person name="Montanini B."/>
            <person name="Hainaut M."/>
            <person name="Levati E."/>
            <person name="Barry K.W."/>
            <person name="Belfiori B."/>
            <person name="Cichocki N."/>
            <person name="Clum A."/>
            <person name="Dockter R.B."/>
            <person name="Fauchery L."/>
            <person name="Guy J."/>
            <person name="Iotti M."/>
            <person name="Le Tacon F."/>
            <person name="Lindquist E.A."/>
            <person name="Lipzen A."/>
            <person name="Malagnac F."/>
            <person name="Mello A."/>
            <person name="Molinier V."/>
            <person name="Miyauchi S."/>
            <person name="Poulain J."/>
            <person name="Riccioni C."/>
            <person name="Rubini A."/>
            <person name="Sitrit Y."/>
            <person name="Splivallo R."/>
            <person name="Traeger S."/>
            <person name="Wang M."/>
            <person name="Zifcakova L."/>
            <person name="Wipf D."/>
            <person name="Zambonelli A."/>
            <person name="Paolocci F."/>
            <person name="Nowrousian M."/>
            <person name="Ottonello S."/>
            <person name="Baldrian P."/>
            <person name="Spatafora J.W."/>
            <person name="Henrissat B."/>
            <person name="Nagy L.G."/>
            <person name="Aury J.M."/>
            <person name="Wincker P."/>
            <person name="Grigoriev I.V."/>
            <person name="Bonfante P."/>
            <person name="Martin F.M."/>
        </authorList>
    </citation>
    <scope>NUCLEOTIDE SEQUENCE [LARGE SCALE GENOMIC DNA]</scope>
    <source>
        <strain evidence="3 4">RN42</strain>
    </source>
</reference>
<name>A0A3N4ILT6_ASCIM</name>
<evidence type="ECO:0000313" key="4">
    <source>
        <dbReference type="Proteomes" id="UP000275078"/>
    </source>
</evidence>
<protein>
    <submittedName>
        <fullName evidence="3">Uncharacterized protein</fullName>
    </submittedName>
</protein>